<dbReference type="GO" id="GO:0009306">
    <property type="term" value="P:protein secretion"/>
    <property type="evidence" value="ECO:0007669"/>
    <property type="project" value="InterPro"/>
</dbReference>
<keyword evidence="8" id="KW-1185">Reference proteome</keyword>
<evidence type="ECO:0000256" key="5">
    <source>
        <dbReference type="SAM" id="MobiDB-lite"/>
    </source>
</evidence>
<gene>
    <name evidence="7" type="ORF">DN820_09880</name>
</gene>
<keyword evidence="6" id="KW-1133">Transmembrane helix</keyword>
<sequence length="349" mass="37871">MAEPSEEKSQPASQKKLRDARQKGQVAKSQDMVSAMSLLGCTLCLVVLVPRAEAQLRELIDLAALIYVEPFATVWPRLLDSAQQLVLALTLPLFAVTLGTSVLTNVITMGGALFSVEPVKPDFQRINPADGLKRIFSMRNLVEFLKGLFKVVALASAFYVVGRLALQALLSSSACGAGCIEATFHALLTPLVVTVILAFLLVGGLDILMQRWLFGRDMRMTRSEHKRERKDVEGDPLIKRERNRLRQQMQALGTARVGVAQATLMVAGAEGWLVGLRYVRGETPVPVVVCRAEGEQARALLAEASALGIAQALNPDLAARIARQARPGDPVPDTTFQEVADLLVAARLI</sequence>
<dbReference type="SUPFAM" id="SSF160544">
    <property type="entry name" value="EscU C-terminal domain-like"/>
    <property type="match status" value="1"/>
</dbReference>
<dbReference type="GO" id="GO:0005886">
    <property type="term" value="C:plasma membrane"/>
    <property type="evidence" value="ECO:0007669"/>
    <property type="project" value="TreeGrafter"/>
</dbReference>
<keyword evidence="6" id="KW-0472">Membrane</keyword>
<dbReference type="PRINTS" id="PR00950">
    <property type="entry name" value="TYPE3IMSPROT"/>
</dbReference>
<feature type="transmembrane region" description="Helical" evidence="6">
    <location>
        <begin position="147"/>
        <end position="166"/>
    </location>
</feature>
<keyword evidence="3" id="KW-0813">Transport</keyword>
<dbReference type="Proteomes" id="UP000306753">
    <property type="component" value="Unassembled WGS sequence"/>
</dbReference>
<comment type="function">
    <text evidence="4">Required for formation of the rod structure in the basal body of the flagellar apparatus. Together with FliI and FliH, may constitute the export apparatus of flagellin.</text>
</comment>
<dbReference type="InterPro" id="IPR029025">
    <property type="entry name" value="T3SS_substrate_exporter_C"/>
</dbReference>
<dbReference type="RefSeq" id="WP_138411610.1">
    <property type="nucleotide sequence ID" value="NZ_QLAG01000010.1"/>
</dbReference>
<dbReference type="PANTHER" id="PTHR30531:SF12">
    <property type="entry name" value="FLAGELLAR BIOSYNTHETIC PROTEIN FLHB"/>
    <property type="match status" value="1"/>
</dbReference>
<keyword evidence="3" id="KW-1006">Bacterial flagellum protein export</keyword>
<feature type="transmembrane region" description="Helical" evidence="6">
    <location>
        <begin position="85"/>
        <end position="116"/>
    </location>
</feature>
<accession>A0A5R9QXE8</accession>
<organism evidence="7 8">
    <name type="scientific">Stutzerimonas nosocomialis</name>
    <dbReference type="NCBI Taxonomy" id="1056496"/>
    <lineage>
        <taxon>Bacteria</taxon>
        <taxon>Pseudomonadati</taxon>
        <taxon>Pseudomonadota</taxon>
        <taxon>Gammaproteobacteria</taxon>
        <taxon>Pseudomonadales</taxon>
        <taxon>Pseudomonadaceae</taxon>
        <taxon>Stutzerimonas</taxon>
    </lineage>
</organism>
<dbReference type="Gene3D" id="3.40.1690.10">
    <property type="entry name" value="secretion proteins EscU"/>
    <property type="match status" value="1"/>
</dbReference>
<reference evidence="7 8" key="1">
    <citation type="journal article" date="2017" name="Eur. J. Clin. Microbiol. Infect. Dis.">
        <title>Uncommonly isolated clinical Pseudomonas: identification and phylogenetic assignation.</title>
        <authorList>
            <person name="Mulet M."/>
            <person name="Gomila M."/>
            <person name="Ramirez A."/>
            <person name="Cardew S."/>
            <person name="Moore E.R."/>
            <person name="Lalucat J."/>
            <person name="Garcia-Valdes E."/>
        </authorList>
    </citation>
    <scope>NUCLEOTIDE SEQUENCE [LARGE SCALE GENOMIC DNA]</scope>
    <source>
        <strain evidence="7 8">SD129</strain>
    </source>
</reference>
<evidence type="ECO:0000313" key="7">
    <source>
        <dbReference type="EMBL" id="TLX63685.1"/>
    </source>
</evidence>
<dbReference type="AlphaFoldDB" id="A0A5R9QXE8"/>
<dbReference type="PANTHER" id="PTHR30531">
    <property type="entry name" value="FLAGELLAR BIOSYNTHETIC PROTEIN FLHB"/>
    <property type="match status" value="1"/>
</dbReference>
<feature type="region of interest" description="Disordered" evidence="5">
    <location>
        <begin position="1"/>
        <end position="21"/>
    </location>
</feature>
<evidence type="ECO:0000256" key="1">
    <source>
        <dbReference type="ARBA" id="ARBA00010690"/>
    </source>
</evidence>
<feature type="transmembrane region" description="Helical" evidence="6">
    <location>
        <begin position="186"/>
        <end position="209"/>
    </location>
</feature>
<evidence type="ECO:0000256" key="3">
    <source>
        <dbReference type="ARBA" id="ARBA00023225"/>
    </source>
</evidence>
<dbReference type="InterPro" id="IPR006135">
    <property type="entry name" value="T3SS_substrate_exporter"/>
</dbReference>
<evidence type="ECO:0000256" key="6">
    <source>
        <dbReference type="SAM" id="Phobius"/>
    </source>
</evidence>
<name>A0A5R9QXE8_9GAMM</name>
<evidence type="ECO:0000256" key="2">
    <source>
        <dbReference type="ARBA" id="ARBA00021622"/>
    </source>
</evidence>
<feature type="transmembrane region" description="Helical" evidence="6">
    <location>
        <begin position="32"/>
        <end position="50"/>
    </location>
</feature>
<keyword evidence="3" id="KW-0653">Protein transport</keyword>
<dbReference type="Pfam" id="PF01312">
    <property type="entry name" value="Bac_export_2"/>
    <property type="match status" value="1"/>
</dbReference>
<dbReference type="EMBL" id="QLAG01000010">
    <property type="protein sequence ID" value="TLX63685.1"/>
    <property type="molecule type" value="Genomic_DNA"/>
</dbReference>
<keyword evidence="6" id="KW-0812">Transmembrane</keyword>
<comment type="caution">
    <text evidence="7">The sequence shown here is derived from an EMBL/GenBank/DDBJ whole genome shotgun (WGS) entry which is preliminary data.</text>
</comment>
<protein>
    <recommendedName>
        <fullName evidence="2">Flagellar biosynthetic protein FlhB</fullName>
    </recommendedName>
</protein>
<evidence type="ECO:0000256" key="4">
    <source>
        <dbReference type="ARBA" id="ARBA00025078"/>
    </source>
</evidence>
<feature type="transmembrane region" description="Helical" evidence="6">
    <location>
        <begin position="62"/>
        <end position="79"/>
    </location>
</feature>
<proteinExistence type="inferred from homology"/>
<comment type="similarity">
    <text evidence="1">Belongs to the type III secretion exporter family.</text>
</comment>
<evidence type="ECO:0000313" key="8">
    <source>
        <dbReference type="Proteomes" id="UP000306753"/>
    </source>
</evidence>